<dbReference type="EMBL" id="BDEQ01000001">
    <property type="protein sequence ID" value="GAT96649.1"/>
    <property type="molecule type" value="Genomic_DNA"/>
</dbReference>
<dbReference type="Proteomes" id="UP000078387">
    <property type="component" value="Unassembled WGS sequence"/>
</dbReference>
<accession>A0A5K1TUQ5</accession>
<organism evidence="1 2">
    <name type="scientific">Entamoeba histolytica</name>
    <dbReference type="NCBI Taxonomy" id="5759"/>
    <lineage>
        <taxon>Eukaryota</taxon>
        <taxon>Amoebozoa</taxon>
        <taxon>Evosea</taxon>
        <taxon>Archamoebae</taxon>
        <taxon>Mastigamoebida</taxon>
        <taxon>Entamoebidae</taxon>
        <taxon>Entamoeba</taxon>
    </lineage>
</organism>
<evidence type="ECO:0000313" key="2">
    <source>
        <dbReference type="Proteomes" id="UP000078387"/>
    </source>
</evidence>
<comment type="caution">
    <text evidence="1">The sequence shown here is derived from an EMBL/GenBank/DDBJ whole genome shotgun (WGS) entry which is preliminary data.</text>
</comment>
<dbReference type="OMA" id="QECYILA"/>
<proteinExistence type="predicted"/>
<sequence length="1303" mass="152715">MSQSIKLDKFLYEKNLRDKVISFFNLFQSNCFEDITDICLLNQIKFIQFCQELNSSLTIGLFNYKEVIMPNFLFLIKICLRIKDIYKVLDYEYLSFWNIMVNSLNPYFNMEYRKVAFELLLEFIYKSHRKNKLVANLLINAFNLKVFELNTEIINLEIPPFSQEFSNDFIKNKSLDILQNESLVIIRLFIHFVLSSDDYFQCFIPFISILIGNIFPSLIPLLSTTEREVFNESFILTQTNPRLIKLFLSFFLINSTRFAYLAKVDGFCHIFIGIVNIVLQLSWNFKECHDILRPSLQWYFSILFWRDIKTLKSTFKQTTLEFIQQSFITKIQEFIESNISYFGTDETAKTINNDIIQLIAIVYPKVFDNSLVILNSSQHILFNYLTRLNKQQEIIKKFQAQTTRQLVLCIIILYIRFYDNIIERWGLGEQSLIYRLSEFYNINGVIDTLSEMYGHVVYSILTKLSKIKQKNKNVMILKSLLSYNFAYHLPSLTTNSSLIQEQYSNSSIIICCQSSLLKPYTEHWEEKELKYYFSLLTQTFSTYGLNDSVTYYRSVNTMLCQVCLIFFQATKEIQHKFDFVELFFDHIFNLQFSQDLFISRLCIPPIIQFFHLLNNTPELILCLASMISDSSIESFLLIVDNILPFYFCQQYGIVQLIWNTFDKLILLFNNEINKITTYLTHPSEKEEGSTNASNKEICNFLSPHFDSHLTDLLHFLFSLLQSLDFCLNEIQIKKVQECYIIASKLPVSLCNHKEIMWSCCMTFIMIENQLNLNEINDDIIIKQQEDLFNCLLNECTKESDECIDNIILIVEIIAKESFKFTNRTIDYIISSLLDKCNFDKSLKVQIVSILMIQKILFFNSKVLTLISNKTMSTLFNTITLNYENIPFLKNENLQLGYAYDIVFCTFTQYNCGKVDINFLKSLKAITHIVKIHQIISLYQNSDKTIFLVIRNVFGINIFEVHQVVLPNNTIDIDYKHKNISFISYEEKDILKDTFDETNTEIPTSFDNDIENDLIEYSLNDYFKTEHNLFQNTEECTDFKEKKIMKLLNEIRNITNLDNSTVNQHQNESSKIEKGYNLSQEAFVILNDLFNLNNTLIYNLDINKYQILIDQLDSISLDKCYCVGVVYISEDTLTINKLIQLKTEPSSSYFSFINLLGKSNGNEVIEYKSQYQTIHYLDYHQILKTQTTNIDEVLYNNVLIVFTTFTGYKPTHLLNSKVKIIFVVCLINNIYHISIWQYKKLGIGVIQNNNVLSPCNVQSFFSYSILSINSYLSGSENLLMERESILNKILCLSSQLDVGINLQK</sequence>
<protein>
    <submittedName>
        <fullName evidence="1">Uncharacterized protein</fullName>
    </submittedName>
</protein>
<reference evidence="1 2" key="1">
    <citation type="submission" date="2016-05" db="EMBL/GenBank/DDBJ databases">
        <title>First whole genome sequencing of Entamoeba histolytica HM1:IMSS-clone-6.</title>
        <authorList>
            <person name="Mukherjee Avik.K."/>
            <person name="Izumyama S."/>
            <person name="Nakada-Tsukui K."/>
            <person name="Nozaki T."/>
        </authorList>
    </citation>
    <scope>NUCLEOTIDE SEQUENCE [LARGE SCALE GENOMIC DNA]</scope>
    <source>
        <strain evidence="1 2">HM1:IMSS clone 6</strain>
    </source>
</reference>
<evidence type="ECO:0000313" key="1">
    <source>
        <dbReference type="EMBL" id="GAT96649.1"/>
    </source>
</evidence>
<dbReference type="VEuPathDB" id="AmoebaDB:KM1_159590"/>
<dbReference type="VEuPathDB" id="AmoebaDB:EHI_132000"/>
<name>A0A5K1TUQ5_ENTHI</name>
<dbReference type="VEuPathDB" id="AmoebaDB:EHI8A_088220"/>
<dbReference type="VEuPathDB" id="AmoebaDB:EHI5A_124030"/>
<gene>
    <name evidence="1" type="ORF">CL6EHI_132000</name>
</gene>
<dbReference type="VEuPathDB" id="AmoebaDB:EHI7A_082130"/>